<gene>
    <name evidence="9" type="ordered locus">Sulku_2498</name>
</gene>
<evidence type="ECO:0000256" key="2">
    <source>
        <dbReference type="ARBA" id="ARBA00008163"/>
    </source>
</evidence>
<keyword evidence="4" id="KW-0812">Transmembrane</keyword>
<sequence length="432" mass="46067">MKRSIKIAVAAAIALSATSAFATNGDHMIGLSAESRALGGTGIAHNMGSANALTNPALLAKLKGKDEFIFAGTIFDSDVQVSTNAGSVNDPTKGVDMTSAEDASVIPAISLAHRINDDLVFGLGMYGTAGMGTDWRGTDKSLIQNYNGKVDLYNMRSSLMLMQFTPSLAYGNDIYGLGLTGIVQYGALSVDYDTNDAATNAKHIGSGVSNDIGFGFQLGGYYNPTKSLTIGAVYKSAIDMEYKNQISDAAEAYGYGSNPLALPAKSDHLEQPEEYGIGVSYELDKFTATMDVKEIKWSDAKGYKDFGWDDQTVYALGLKYSADSYWLGLGYNYGKNPVPNNKSNVPVNGNPAYNTDGDTMNLFNYAMFPATVEEAYTIGGGYSINETLALDMAYTYSPEVSDTVETTTVATGSATNTKHSQQALTLAVKFNF</sequence>
<evidence type="ECO:0000256" key="7">
    <source>
        <dbReference type="ARBA" id="ARBA00023237"/>
    </source>
</evidence>
<keyword evidence="10" id="KW-1185">Reference proteome</keyword>
<evidence type="ECO:0000256" key="5">
    <source>
        <dbReference type="ARBA" id="ARBA00022729"/>
    </source>
</evidence>
<dbReference type="Pfam" id="PF03349">
    <property type="entry name" value="Toluene_X"/>
    <property type="match status" value="1"/>
</dbReference>
<keyword evidence="6" id="KW-0472">Membrane</keyword>
<dbReference type="STRING" id="709032.Sulku_2498"/>
<accession>E4TYZ7</accession>
<evidence type="ECO:0000256" key="6">
    <source>
        <dbReference type="ARBA" id="ARBA00023136"/>
    </source>
</evidence>
<dbReference type="GO" id="GO:0015483">
    <property type="term" value="F:long-chain fatty acid transporting porin activity"/>
    <property type="evidence" value="ECO:0007669"/>
    <property type="project" value="TreeGrafter"/>
</dbReference>
<dbReference type="OrthoDB" id="9922at2"/>
<dbReference type="SUPFAM" id="SSF56935">
    <property type="entry name" value="Porins"/>
    <property type="match status" value="1"/>
</dbReference>
<evidence type="ECO:0000256" key="1">
    <source>
        <dbReference type="ARBA" id="ARBA00004571"/>
    </source>
</evidence>
<protein>
    <submittedName>
        <fullName evidence="9">Membrane protein involved in aromatic hydrocarbon degradation</fullName>
    </submittedName>
</protein>
<keyword evidence="5 8" id="KW-0732">Signal</keyword>
<proteinExistence type="inferred from homology"/>
<feature type="signal peptide" evidence="8">
    <location>
        <begin position="1"/>
        <end position="22"/>
    </location>
</feature>
<dbReference type="Gene3D" id="2.40.160.60">
    <property type="entry name" value="Outer membrane protein transport protein (OMPP1/FadL/TodX)"/>
    <property type="match status" value="1"/>
</dbReference>
<dbReference type="PANTHER" id="PTHR35093">
    <property type="entry name" value="OUTER MEMBRANE PROTEIN NMB0088-RELATED"/>
    <property type="match status" value="1"/>
</dbReference>
<evidence type="ECO:0000313" key="9">
    <source>
        <dbReference type="EMBL" id="ADR35157.1"/>
    </source>
</evidence>
<name>E4TYZ7_SULKY</name>
<evidence type="ECO:0000256" key="8">
    <source>
        <dbReference type="SAM" id="SignalP"/>
    </source>
</evidence>
<organism evidence="9 10">
    <name type="scientific">Sulfuricurvum kujiense (strain ATCC BAA-921 / DSM 16994 / JCM 11577 / YK-1)</name>
    <dbReference type="NCBI Taxonomy" id="709032"/>
    <lineage>
        <taxon>Bacteria</taxon>
        <taxon>Pseudomonadati</taxon>
        <taxon>Campylobacterota</taxon>
        <taxon>Epsilonproteobacteria</taxon>
        <taxon>Campylobacterales</taxon>
        <taxon>Sulfurimonadaceae</taxon>
        <taxon>Sulfuricurvum</taxon>
    </lineage>
</organism>
<dbReference type="PANTHER" id="PTHR35093:SF8">
    <property type="entry name" value="OUTER MEMBRANE PROTEIN NMB0088-RELATED"/>
    <property type="match status" value="1"/>
</dbReference>
<evidence type="ECO:0000256" key="4">
    <source>
        <dbReference type="ARBA" id="ARBA00022692"/>
    </source>
</evidence>
<dbReference type="GO" id="GO:0009279">
    <property type="term" value="C:cell outer membrane"/>
    <property type="evidence" value="ECO:0007669"/>
    <property type="project" value="UniProtKB-SubCell"/>
</dbReference>
<comment type="similarity">
    <text evidence="2">Belongs to the OmpP1/FadL family.</text>
</comment>
<comment type="subcellular location">
    <subcellularLocation>
        <location evidence="1">Cell outer membrane</location>
        <topology evidence="1">Multi-pass membrane protein</topology>
    </subcellularLocation>
</comment>
<keyword evidence="7" id="KW-0998">Cell outer membrane</keyword>
<reference evidence="9 10" key="1">
    <citation type="journal article" date="2012" name="Stand. Genomic Sci.">
        <title>Complete genome sequence of the sulfur compounds oxidizing chemolithoautotroph Sulfuricurvum kujiense type strain (YK-1(T)).</title>
        <authorList>
            <person name="Han C."/>
            <person name="Kotsyurbenko O."/>
            <person name="Chertkov O."/>
            <person name="Held B."/>
            <person name="Lapidus A."/>
            <person name="Nolan M."/>
            <person name="Lucas S."/>
            <person name="Hammon N."/>
            <person name="Deshpande S."/>
            <person name="Cheng J.F."/>
            <person name="Tapia R."/>
            <person name="Goodwin L.A."/>
            <person name="Pitluck S."/>
            <person name="Liolios K."/>
            <person name="Pagani I."/>
            <person name="Ivanova N."/>
            <person name="Mavromatis K."/>
            <person name="Mikhailova N."/>
            <person name="Pati A."/>
            <person name="Chen A."/>
            <person name="Palaniappan K."/>
            <person name="Land M."/>
            <person name="Hauser L."/>
            <person name="Chang Y.J."/>
            <person name="Jeffries C.D."/>
            <person name="Brambilla E.M."/>
            <person name="Rohde M."/>
            <person name="Spring S."/>
            <person name="Sikorski J."/>
            <person name="Goker M."/>
            <person name="Woyke T."/>
            <person name="Bristow J."/>
            <person name="Eisen J.A."/>
            <person name="Markowitz V."/>
            <person name="Hugenholtz P."/>
            <person name="Kyrpides N.C."/>
            <person name="Klenk H.P."/>
            <person name="Detter J.C."/>
        </authorList>
    </citation>
    <scope>NUCLEOTIDE SEQUENCE [LARGE SCALE GENOMIC DNA]</scope>
    <source>
        <strain evidence="10">ATCC BAA-921 / DSM 16994 / JCM 11577 / YK-1</strain>
    </source>
</reference>
<evidence type="ECO:0000313" key="10">
    <source>
        <dbReference type="Proteomes" id="UP000008721"/>
    </source>
</evidence>
<feature type="chain" id="PRO_5003189895" evidence="8">
    <location>
        <begin position="23"/>
        <end position="432"/>
    </location>
</feature>
<dbReference type="eggNOG" id="COG2067">
    <property type="taxonomic scope" value="Bacteria"/>
</dbReference>
<keyword evidence="3" id="KW-1134">Transmembrane beta strand</keyword>
<evidence type="ECO:0000256" key="3">
    <source>
        <dbReference type="ARBA" id="ARBA00022452"/>
    </source>
</evidence>
<dbReference type="KEGG" id="sku:Sulku_2498"/>
<dbReference type="AlphaFoldDB" id="E4TYZ7"/>
<dbReference type="RefSeq" id="WP_013461354.1">
    <property type="nucleotide sequence ID" value="NC_014762.1"/>
</dbReference>
<dbReference type="InterPro" id="IPR005017">
    <property type="entry name" value="OMPP1/FadL/TodX"/>
</dbReference>
<dbReference type="Proteomes" id="UP000008721">
    <property type="component" value="Chromosome"/>
</dbReference>
<dbReference type="HOGENOM" id="CLU_035981_1_2_7"/>
<dbReference type="EMBL" id="CP002355">
    <property type="protein sequence ID" value="ADR35157.1"/>
    <property type="molecule type" value="Genomic_DNA"/>
</dbReference>